<gene>
    <name evidence="2" type="ORF">EGR_03618</name>
</gene>
<dbReference type="KEGG" id="egl:EGR_03618"/>
<evidence type="ECO:0000256" key="1">
    <source>
        <dbReference type="SAM" id="Phobius"/>
    </source>
</evidence>
<comment type="caution">
    <text evidence="2">The sequence shown here is derived from an EMBL/GenBank/DDBJ whole genome shotgun (WGS) entry which is preliminary data.</text>
</comment>
<evidence type="ECO:0000313" key="3">
    <source>
        <dbReference type="Proteomes" id="UP000019149"/>
    </source>
</evidence>
<accession>W6V5I2</accession>
<name>W6V5I2_ECHGR</name>
<feature type="transmembrane region" description="Helical" evidence="1">
    <location>
        <begin position="21"/>
        <end position="41"/>
    </location>
</feature>
<keyword evidence="3" id="KW-1185">Reference proteome</keyword>
<proteinExistence type="predicted"/>
<dbReference type="EMBL" id="APAU02000019">
    <property type="protein sequence ID" value="EUB61554.1"/>
    <property type="molecule type" value="Genomic_DNA"/>
</dbReference>
<dbReference type="Proteomes" id="UP000019149">
    <property type="component" value="Unassembled WGS sequence"/>
</dbReference>
<dbReference type="CTD" id="36339333"/>
<dbReference type="RefSeq" id="XP_024352750.1">
    <property type="nucleotide sequence ID" value="XM_024492867.1"/>
</dbReference>
<dbReference type="GeneID" id="36339333"/>
<evidence type="ECO:0000313" key="2">
    <source>
        <dbReference type="EMBL" id="EUB61554.1"/>
    </source>
</evidence>
<reference evidence="2 3" key="1">
    <citation type="journal article" date="2013" name="Nat. Genet.">
        <title>The genome of the hydatid tapeworm Echinococcus granulosus.</title>
        <authorList>
            <person name="Zheng H."/>
            <person name="Zhang W."/>
            <person name="Zhang L."/>
            <person name="Zhang Z."/>
            <person name="Li J."/>
            <person name="Lu G."/>
            <person name="Zhu Y."/>
            <person name="Wang Y."/>
            <person name="Huang Y."/>
            <person name="Liu J."/>
            <person name="Kang H."/>
            <person name="Chen J."/>
            <person name="Wang L."/>
            <person name="Chen A."/>
            <person name="Yu S."/>
            <person name="Gao Z."/>
            <person name="Jin L."/>
            <person name="Gu W."/>
            <person name="Wang Z."/>
            <person name="Zhao L."/>
            <person name="Shi B."/>
            <person name="Wen H."/>
            <person name="Lin R."/>
            <person name="Jones M.K."/>
            <person name="Brejova B."/>
            <person name="Vinar T."/>
            <person name="Zhao G."/>
            <person name="McManus D.P."/>
            <person name="Chen Z."/>
            <person name="Zhou Y."/>
            <person name="Wang S."/>
        </authorList>
    </citation>
    <scope>NUCLEOTIDE SEQUENCE [LARGE SCALE GENOMIC DNA]</scope>
</reference>
<dbReference type="AlphaFoldDB" id="W6V5I2"/>
<protein>
    <submittedName>
        <fullName evidence="2">Uncharacterized protein</fullName>
    </submittedName>
</protein>
<keyword evidence="1" id="KW-1133">Transmembrane helix</keyword>
<keyword evidence="1" id="KW-0812">Transmembrane</keyword>
<sequence>MSAHSTLDDVFILRTFWLSKFLIASALLNTEVKMSSLYVKINVRTSLLNLEPLILPIEIEFYYFPSLVVLHLTPSSRLTFMMSLI</sequence>
<keyword evidence="1" id="KW-0472">Membrane</keyword>
<organism evidence="2 3">
    <name type="scientific">Echinococcus granulosus</name>
    <name type="common">Hydatid tapeworm</name>
    <dbReference type="NCBI Taxonomy" id="6210"/>
    <lineage>
        <taxon>Eukaryota</taxon>
        <taxon>Metazoa</taxon>
        <taxon>Spiralia</taxon>
        <taxon>Lophotrochozoa</taxon>
        <taxon>Platyhelminthes</taxon>
        <taxon>Cestoda</taxon>
        <taxon>Eucestoda</taxon>
        <taxon>Cyclophyllidea</taxon>
        <taxon>Taeniidae</taxon>
        <taxon>Echinococcus</taxon>
        <taxon>Echinococcus granulosus group</taxon>
    </lineage>
</organism>